<reference evidence="2 3" key="1">
    <citation type="journal article" date="2018" name="Sci. Data">
        <title>The draft genome sequence of cork oak.</title>
        <authorList>
            <person name="Ramos A.M."/>
            <person name="Usie A."/>
            <person name="Barbosa P."/>
            <person name="Barros P.M."/>
            <person name="Capote T."/>
            <person name="Chaves I."/>
            <person name="Simoes F."/>
            <person name="Abreu I."/>
            <person name="Carrasquinho I."/>
            <person name="Faro C."/>
            <person name="Guimaraes J.B."/>
            <person name="Mendonca D."/>
            <person name="Nobrega F."/>
            <person name="Rodrigues L."/>
            <person name="Saibo N.J.M."/>
            <person name="Varela M.C."/>
            <person name="Egas C."/>
            <person name="Matos J."/>
            <person name="Miguel C.M."/>
            <person name="Oliveira M.M."/>
            <person name="Ricardo C.P."/>
            <person name="Goncalves S."/>
        </authorList>
    </citation>
    <scope>NUCLEOTIDE SEQUENCE [LARGE SCALE GENOMIC DNA]</scope>
    <source>
        <strain evidence="3">cv. HL8</strain>
    </source>
</reference>
<proteinExistence type="predicted"/>
<organism evidence="2 3">
    <name type="scientific">Quercus suber</name>
    <name type="common">Cork oak</name>
    <dbReference type="NCBI Taxonomy" id="58331"/>
    <lineage>
        <taxon>Eukaryota</taxon>
        <taxon>Viridiplantae</taxon>
        <taxon>Streptophyta</taxon>
        <taxon>Embryophyta</taxon>
        <taxon>Tracheophyta</taxon>
        <taxon>Spermatophyta</taxon>
        <taxon>Magnoliopsida</taxon>
        <taxon>eudicotyledons</taxon>
        <taxon>Gunneridae</taxon>
        <taxon>Pentapetalae</taxon>
        <taxon>rosids</taxon>
        <taxon>fabids</taxon>
        <taxon>Fagales</taxon>
        <taxon>Fagaceae</taxon>
        <taxon>Quercus</taxon>
    </lineage>
</organism>
<dbReference type="Proteomes" id="UP000237347">
    <property type="component" value="Unassembled WGS sequence"/>
</dbReference>
<dbReference type="AlphaFoldDB" id="A0AAW0JDA5"/>
<accession>A0AAW0JDA5</accession>
<keyword evidence="3" id="KW-1185">Reference proteome</keyword>
<dbReference type="EMBL" id="PKMF04000590">
    <property type="protein sequence ID" value="KAK7824882.1"/>
    <property type="molecule type" value="Genomic_DNA"/>
</dbReference>
<sequence length="350" mass="39479">MAVCKHYPPSPKNNQHGFLEKFCEAPPNILKWIGVKSLALFWVKLMDKEVNFIWRPYINVASSFSLASLDEDVGVDMNSRARYNPHRVRCQFGYDQGVPSENPVLLDHEHSVTSFILQTRCSHLNKTSPLAMIQDNSKAGLLTQRACQYWNEITVRIDISDSFEDDLSNDYESAAVPIAGSSSVAIEQRSSVDAGDEMPSTNHNDFIAQLTISSVVGNPLLIILVVVLMNMQETQVTSLTEEWLFRWRDAMKDLRKANLKVSFVLCYIRDVATSSRARNTEVRDGPVARSLPFANEGFAAALLPYYLARLSLKGYPSGFPYLFESITASHRCLALIVFHGFLYRLVRFVV</sequence>
<gene>
    <name evidence="2" type="ORF">CFP56_033953</name>
</gene>
<evidence type="ECO:0000256" key="1">
    <source>
        <dbReference type="SAM" id="Phobius"/>
    </source>
</evidence>
<evidence type="ECO:0000313" key="2">
    <source>
        <dbReference type="EMBL" id="KAK7824882.1"/>
    </source>
</evidence>
<keyword evidence="1" id="KW-0812">Transmembrane</keyword>
<name>A0AAW0JDA5_QUESU</name>
<feature type="transmembrane region" description="Helical" evidence="1">
    <location>
        <begin position="206"/>
        <end position="229"/>
    </location>
</feature>
<protein>
    <submittedName>
        <fullName evidence="2">Uncharacterized protein</fullName>
    </submittedName>
</protein>
<evidence type="ECO:0000313" key="3">
    <source>
        <dbReference type="Proteomes" id="UP000237347"/>
    </source>
</evidence>
<keyword evidence="1" id="KW-0472">Membrane</keyword>
<comment type="caution">
    <text evidence="2">The sequence shown here is derived from an EMBL/GenBank/DDBJ whole genome shotgun (WGS) entry which is preliminary data.</text>
</comment>
<keyword evidence="1" id="KW-1133">Transmembrane helix</keyword>